<name>A0AAD3XZX8_NEPGR</name>
<dbReference type="AlphaFoldDB" id="A0AAD3XZX8"/>
<dbReference type="GO" id="GO:0003824">
    <property type="term" value="F:catalytic activity"/>
    <property type="evidence" value="ECO:0007669"/>
    <property type="project" value="InterPro"/>
</dbReference>
<feature type="domain" description="MOSC" evidence="1">
    <location>
        <begin position="1"/>
        <end position="111"/>
    </location>
</feature>
<dbReference type="EMBL" id="BSYO01000027">
    <property type="protein sequence ID" value="GMH24072.1"/>
    <property type="molecule type" value="Genomic_DNA"/>
</dbReference>
<evidence type="ECO:0000313" key="2">
    <source>
        <dbReference type="EMBL" id="GMH24072.1"/>
    </source>
</evidence>
<accession>A0AAD3XZX8</accession>
<comment type="caution">
    <text evidence="2">The sequence shown here is derived from an EMBL/GenBank/DDBJ whole genome shotgun (WGS) entry which is preliminary data.</text>
</comment>
<reference evidence="2" key="1">
    <citation type="submission" date="2023-05" db="EMBL/GenBank/DDBJ databases">
        <title>Nepenthes gracilis genome sequencing.</title>
        <authorList>
            <person name="Fukushima K."/>
        </authorList>
    </citation>
    <scope>NUCLEOTIDE SEQUENCE</scope>
    <source>
        <strain evidence="2">SING2019-196</strain>
    </source>
</reference>
<keyword evidence="3" id="KW-1185">Reference proteome</keyword>
<organism evidence="2 3">
    <name type="scientific">Nepenthes gracilis</name>
    <name type="common">Slender pitcher plant</name>
    <dbReference type="NCBI Taxonomy" id="150966"/>
    <lineage>
        <taxon>Eukaryota</taxon>
        <taxon>Viridiplantae</taxon>
        <taxon>Streptophyta</taxon>
        <taxon>Embryophyta</taxon>
        <taxon>Tracheophyta</taxon>
        <taxon>Spermatophyta</taxon>
        <taxon>Magnoliopsida</taxon>
        <taxon>eudicotyledons</taxon>
        <taxon>Gunneridae</taxon>
        <taxon>Pentapetalae</taxon>
        <taxon>Caryophyllales</taxon>
        <taxon>Nepenthaceae</taxon>
        <taxon>Nepenthes</taxon>
    </lineage>
</organism>
<dbReference type="PROSITE" id="PS51340">
    <property type="entry name" value="MOSC"/>
    <property type="match status" value="1"/>
</dbReference>
<proteinExistence type="predicted"/>
<evidence type="ECO:0000259" key="1">
    <source>
        <dbReference type="PROSITE" id="PS51340"/>
    </source>
</evidence>
<gene>
    <name evidence="2" type="ORF">Nepgr_025915</name>
</gene>
<dbReference type="Proteomes" id="UP001279734">
    <property type="component" value="Unassembled WGS sequence"/>
</dbReference>
<sequence length="122" mass="13535">MAVCFSKKQINHNGLIRLNCNILVDGCEPFSEDMWKEIQINKLTFYGVRLRTRYKVPLISQETGIVGSEPTQALKTLRSDKVSFGQSMVCKNSMTGRTGKVVRVNDPVFVIQRVPSAAGAAT</sequence>
<dbReference type="GO" id="GO:0030170">
    <property type="term" value="F:pyridoxal phosphate binding"/>
    <property type="evidence" value="ECO:0007669"/>
    <property type="project" value="InterPro"/>
</dbReference>
<evidence type="ECO:0000313" key="3">
    <source>
        <dbReference type="Proteomes" id="UP001279734"/>
    </source>
</evidence>
<protein>
    <recommendedName>
        <fullName evidence="1">MOSC domain-containing protein</fullName>
    </recommendedName>
</protein>
<dbReference type="GO" id="GO:0030151">
    <property type="term" value="F:molybdenum ion binding"/>
    <property type="evidence" value="ECO:0007669"/>
    <property type="project" value="InterPro"/>
</dbReference>
<dbReference type="InterPro" id="IPR005302">
    <property type="entry name" value="MoCF_Sase_C"/>
</dbReference>